<dbReference type="Pfam" id="PF02770">
    <property type="entry name" value="Acyl-CoA_dh_M"/>
    <property type="match status" value="1"/>
</dbReference>
<comment type="caution">
    <text evidence="9">The sequence shown here is derived from an EMBL/GenBank/DDBJ whole genome shotgun (WGS) entry which is preliminary data.</text>
</comment>
<keyword evidence="5" id="KW-0560">Oxidoreductase</keyword>
<evidence type="ECO:0000256" key="2">
    <source>
        <dbReference type="ARBA" id="ARBA00009347"/>
    </source>
</evidence>
<dbReference type="PROSITE" id="PS00073">
    <property type="entry name" value="ACYL_COA_DH_2"/>
    <property type="match status" value="1"/>
</dbReference>
<keyword evidence="4 5" id="KW-0274">FAD</keyword>
<dbReference type="EMBL" id="JANKHH010000004">
    <property type="protein sequence ID" value="MCR2833776.1"/>
    <property type="molecule type" value="Genomic_DNA"/>
</dbReference>
<feature type="domain" description="Acyl-CoA dehydrogenase/oxidase C-terminal" evidence="6">
    <location>
        <begin position="230"/>
        <end position="363"/>
    </location>
</feature>
<comment type="similarity">
    <text evidence="2 5">Belongs to the acyl-CoA dehydrogenase family.</text>
</comment>
<dbReference type="Gene3D" id="1.10.540.10">
    <property type="entry name" value="Acyl-CoA dehydrogenase/oxidase, N-terminal domain"/>
    <property type="match status" value="1"/>
</dbReference>
<dbReference type="InterPro" id="IPR037069">
    <property type="entry name" value="AcylCoA_DH/ox_N_sf"/>
</dbReference>
<organism evidence="9 10">
    <name type="scientific">Parerythrobacter lacustris</name>
    <dbReference type="NCBI Taxonomy" id="2969984"/>
    <lineage>
        <taxon>Bacteria</taxon>
        <taxon>Pseudomonadati</taxon>
        <taxon>Pseudomonadota</taxon>
        <taxon>Alphaproteobacteria</taxon>
        <taxon>Sphingomonadales</taxon>
        <taxon>Erythrobacteraceae</taxon>
        <taxon>Parerythrobacter</taxon>
    </lineage>
</organism>
<protein>
    <submittedName>
        <fullName evidence="9">Acyl-CoA/acyl-ACP dehydrogenase</fullName>
    </submittedName>
</protein>
<reference evidence="9 10" key="1">
    <citation type="submission" date="2022-08" db="EMBL/GenBank/DDBJ databases">
        <title>Polyphasic taxonomy analysis of Qipengyuania sp.RS5-5.</title>
        <authorList>
            <person name="Xamxidin M."/>
            <person name="Wu M."/>
        </authorList>
    </citation>
    <scope>NUCLEOTIDE SEQUENCE [LARGE SCALE GENOMIC DNA]</scope>
    <source>
        <strain evidence="9 10">RS5-5</strain>
    </source>
</reference>
<feature type="domain" description="Acyl-CoA oxidase/dehydrogenase middle" evidence="7">
    <location>
        <begin position="119"/>
        <end position="217"/>
    </location>
</feature>
<evidence type="ECO:0000259" key="8">
    <source>
        <dbReference type="Pfam" id="PF02771"/>
    </source>
</evidence>
<dbReference type="Proteomes" id="UP001206067">
    <property type="component" value="Unassembled WGS sequence"/>
</dbReference>
<evidence type="ECO:0000313" key="10">
    <source>
        <dbReference type="Proteomes" id="UP001206067"/>
    </source>
</evidence>
<dbReference type="PIRSF" id="PIRSF016578">
    <property type="entry name" value="HsaA"/>
    <property type="match status" value="1"/>
</dbReference>
<dbReference type="PANTHER" id="PTHR43884:SF12">
    <property type="entry name" value="ISOVALERYL-COA DEHYDROGENASE, MITOCHONDRIAL-RELATED"/>
    <property type="match status" value="1"/>
</dbReference>
<evidence type="ECO:0000259" key="7">
    <source>
        <dbReference type="Pfam" id="PF02770"/>
    </source>
</evidence>
<dbReference type="InterPro" id="IPR006089">
    <property type="entry name" value="Acyl-CoA_DH_CS"/>
</dbReference>
<keyword evidence="10" id="KW-1185">Reference proteome</keyword>
<dbReference type="PANTHER" id="PTHR43884">
    <property type="entry name" value="ACYL-COA DEHYDROGENASE"/>
    <property type="match status" value="1"/>
</dbReference>
<dbReference type="Pfam" id="PF00441">
    <property type="entry name" value="Acyl-CoA_dh_1"/>
    <property type="match status" value="1"/>
</dbReference>
<dbReference type="InterPro" id="IPR009100">
    <property type="entry name" value="AcylCoA_DH/oxidase_NM_dom_sf"/>
</dbReference>
<evidence type="ECO:0000256" key="1">
    <source>
        <dbReference type="ARBA" id="ARBA00001974"/>
    </source>
</evidence>
<dbReference type="SUPFAM" id="SSF47203">
    <property type="entry name" value="Acyl-CoA dehydrogenase C-terminal domain-like"/>
    <property type="match status" value="1"/>
</dbReference>
<comment type="cofactor">
    <cofactor evidence="1 5">
        <name>FAD</name>
        <dbReference type="ChEBI" id="CHEBI:57692"/>
    </cofactor>
</comment>
<gene>
    <name evidence="9" type="ORF">NSO95_07440</name>
</gene>
<dbReference type="InterPro" id="IPR006091">
    <property type="entry name" value="Acyl-CoA_Oxase/DH_mid-dom"/>
</dbReference>
<dbReference type="InterPro" id="IPR009075">
    <property type="entry name" value="AcylCo_DH/oxidase_C"/>
</dbReference>
<dbReference type="Gene3D" id="2.40.110.10">
    <property type="entry name" value="Butyryl-CoA Dehydrogenase, subunit A, domain 2"/>
    <property type="match status" value="1"/>
</dbReference>
<feature type="domain" description="Acyl-CoA dehydrogenase/oxidase N-terminal" evidence="8">
    <location>
        <begin position="5"/>
        <end position="114"/>
    </location>
</feature>
<sequence>MQEREDLAEIRRAVRALCEEFPGEYWREKDRERAYPGEFVDALTRAGFLAALIPEEYGGSGLKLDSAAVIMEEIQAAGCNGAAAHAQMYVMNTLLRYGSEEQKRTYLPGIAAGELRLQAFGVSEPTSGTDTLSLKTRAVRDGDEYVINGQKIWTSRAEHSDLMALLARTTPRDQVASKTEGLSLFLVDMRKAVGNGMTIKPIRTMMNHSTTEVFFDELRIPASALIGEEGKGFRYILSGMNAERILIAAECIGDAKWFIERATGYAKERSVFGAPIGKNQGIQFPIARCYAQMRAAELMVHHAAEVYDRGGNAGAEANMAKMLASEASWAAADMCVQTHGGFGFAEEYDVERKFREARLYTVAPISTNLILSYLAEHVLGLPRSY</sequence>
<dbReference type="PROSITE" id="PS00072">
    <property type="entry name" value="ACYL_COA_DH_1"/>
    <property type="match status" value="1"/>
</dbReference>
<evidence type="ECO:0000256" key="4">
    <source>
        <dbReference type="ARBA" id="ARBA00022827"/>
    </source>
</evidence>
<dbReference type="RefSeq" id="WP_257595556.1">
    <property type="nucleotide sequence ID" value="NZ_JANKHH010000004.1"/>
</dbReference>
<dbReference type="InterPro" id="IPR046373">
    <property type="entry name" value="Acyl-CoA_Oxase/DH_mid-dom_sf"/>
</dbReference>
<evidence type="ECO:0000256" key="5">
    <source>
        <dbReference type="RuleBase" id="RU362125"/>
    </source>
</evidence>
<dbReference type="Pfam" id="PF02771">
    <property type="entry name" value="Acyl-CoA_dh_N"/>
    <property type="match status" value="1"/>
</dbReference>
<evidence type="ECO:0000313" key="9">
    <source>
        <dbReference type="EMBL" id="MCR2833776.1"/>
    </source>
</evidence>
<dbReference type="Gene3D" id="1.20.140.10">
    <property type="entry name" value="Butyryl-CoA Dehydrogenase, subunit A, domain 3"/>
    <property type="match status" value="1"/>
</dbReference>
<evidence type="ECO:0000256" key="3">
    <source>
        <dbReference type="ARBA" id="ARBA00022630"/>
    </source>
</evidence>
<proteinExistence type="inferred from homology"/>
<dbReference type="InterPro" id="IPR013786">
    <property type="entry name" value="AcylCoA_DH/ox_N"/>
</dbReference>
<accession>A0ABT1XS51</accession>
<dbReference type="InterPro" id="IPR036250">
    <property type="entry name" value="AcylCo_DH-like_C"/>
</dbReference>
<keyword evidence="3 5" id="KW-0285">Flavoprotein</keyword>
<name>A0ABT1XS51_9SPHN</name>
<dbReference type="SUPFAM" id="SSF56645">
    <property type="entry name" value="Acyl-CoA dehydrogenase NM domain-like"/>
    <property type="match status" value="1"/>
</dbReference>
<evidence type="ECO:0000259" key="6">
    <source>
        <dbReference type="Pfam" id="PF00441"/>
    </source>
</evidence>